<proteinExistence type="inferred from homology"/>
<evidence type="ECO:0000256" key="1">
    <source>
        <dbReference type="RuleBase" id="RU003494"/>
    </source>
</evidence>
<dbReference type="NCBIfam" id="NF008731">
    <property type="entry name" value="PRK11752.1"/>
    <property type="match status" value="1"/>
</dbReference>
<dbReference type="Gene3D" id="3.40.30.10">
    <property type="entry name" value="Glutaredoxin"/>
    <property type="match status" value="1"/>
</dbReference>
<feature type="domain" description="GST C-terminal" evidence="3">
    <location>
        <begin position="132"/>
        <end position="261"/>
    </location>
</feature>
<comment type="similarity">
    <text evidence="1">Belongs to the GST superfamily.</text>
</comment>
<dbReference type="PROSITE" id="PS50405">
    <property type="entry name" value="GST_CTER"/>
    <property type="match status" value="1"/>
</dbReference>
<dbReference type="Gene3D" id="1.20.1050.10">
    <property type="match status" value="1"/>
</dbReference>
<dbReference type="InterPro" id="IPR036249">
    <property type="entry name" value="Thioredoxin-like_sf"/>
</dbReference>
<gene>
    <name evidence="4" type="primary">yghU</name>
    <name evidence="4" type="ORF">LF296_11340</name>
</gene>
<dbReference type="InterPro" id="IPR004045">
    <property type="entry name" value="Glutathione_S-Trfase_N"/>
</dbReference>
<organism evidence="4 5">
    <name type="scientific">Acinetobacter vivianii</name>
    <dbReference type="NCBI Taxonomy" id="1776742"/>
    <lineage>
        <taxon>Bacteria</taxon>
        <taxon>Pseudomonadati</taxon>
        <taxon>Pseudomonadota</taxon>
        <taxon>Gammaproteobacteria</taxon>
        <taxon>Moraxellales</taxon>
        <taxon>Moraxellaceae</taxon>
        <taxon>Acinetobacter</taxon>
    </lineage>
</organism>
<dbReference type="InterPro" id="IPR040079">
    <property type="entry name" value="Glutathione_S-Trfase"/>
</dbReference>
<dbReference type="AlphaFoldDB" id="A0AAJ6P410"/>
<dbReference type="PANTHER" id="PTHR44051:SF22">
    <property type="entry name" value="DISULFIDE-BOND OXIDOREDUCTASE YGHU"/>
    <property type="match status" value="1"/>
</dbReference>
<dbReference type="PROSITE" id="PS50404">
    <property type="entry name" value="GST_NTER"/>
    <property type="match status" value="1"/>
</dbReference>
<dbReference type="RefSeq" id="WP_272654411.1">
    <property type="nucleotide sequence ID" value="NZ_CP085083.1"/>
</dbReference>
<dbReference type="SUPFAM" id="SSF47616">
    <property type="entry name" value="GST C-terminal domain-like"/>
    <property type="match status" value="1"/>
</dbReference>
<reference evidence="4" key="2">
    <citation type="submission" date="2023-02" db="EMBL/GenBank/DDBJ databases">
        <authorList>
            <person name="Huang Y."/>
            <person name="Zhang Y."/>
            <person name="Zhang T."/>
            <person name="Wang J."/>
        </authorList>
    </citation>
    <scope>NUCLEOTIDE SEQUENCE</scope>
    <source>
        <strain evidence="4">KJ-1</strain>
    </source>
</reference>
<dbReference type="PANTHER" id="PTHR44051">
    <property type="entry name" value="GLUTATHIONE S-TRANSFERASE-RELATED"/>
    <property type="match status" value="1"/>
</dbReference>
<dbReference type="Pfam" id="PF00043">
    <property type="entry name" value="GST_C"/>
    <property type="match status" value="1"/>
</dbReference>
<name>A0AAJ6P410_9GAMM</name>
<evidence type="ECO:0000259" key="2">
    <source>
        <dbReference type="PROSITE" id="PS50404"/>
    </source>
</evidence>
<dbReference type="Proteomes" id="UP001199528">
    <property type="component" value="Chromosome"/>
</dbReference>
<protein>
    <submittedName>
        <fullName evidence="4">Glutathione-dependent disulfide-bond oxidoreductase</fullName>
    </submittedName>
</protein>
<dbReference type="InterPro" id="IPR036282">
    <property type="entry name" value="Glutathione-S-Trfase_C_sf"/>
</dbReference>
<reference evidence="4" key="1">
    <citation type="journal article" date="2022" name="Front Environ Sci">
        <title>Complete genome sequence analysis of a novel alkane-degrading bacterial strain, Acinetobacter vivianii KJ-1, and its diesel degradation ability.</title>
        <authorList>
            <person name="Zhang Y."/>
            <person name="Song F."/>
            <person name="Wang J."/>
            <person name="Zhao Q."/>
            <person name="Zheng L."/>
            <person name="Wang Z."/>
            <person name="Zhang X."/>
            <person name="Gao Y."/>
            <person name="Chen G."/>
            <person name="Huang Y."/>
        </authorList>
    </citation>
    <scope>NUCLEOTIDE SEQUENCE</scope>
    <source>
        <strain evidence="4">KJ-1</strain>
    </source>
</reference>
<dbReference type="CDD" id="cd10292">
    <property type="entry name" value="GST_C_YghU_like"/>
    <property type="match status" value="1"/>
</dbReference>
<evidence type="ECO:0000259" key="3">
    <source>
        <dbReference type="PROSITE" id="PS50405"/>
    </source>
</evidence>
<dbReference type="InterPro" id="IPR010987">
    <property type="entry name" value="Glutathione-S-Trfase_C-like"/>
</dbReference>
<dbReference type="SUPFAM" id="SSF52833">
    <property type="entry name" value="Thioredoxin-like"/>
    <property type="match status" value="1"/>
</dbReference>
<dbReference type="KEGG" id="aviv:LF296_11340"/>
<dbReference type="SFLD" id="SFLDG00358">
    <property type="entry name" value="Main_(cytGST)"/>
    <property type="match status" value="1"/>
</dbReference>
<dbReference type="Pfam" id="PF02798">
    <property type="entry name" value="GST_N"/>
    <property type="match status" value="1"/>
</dbReference>
<dbReference type="SFLD" id="SFLDG01151">
    <property type="entry name" value="Main.2:_Nu-like"/>
    <property type="match status" value="1"/>
</dbReference>
<dbReference type="SFLD" id="SFLDS00019">
    <property type="entry name" value="Glutathione_Transferase_(cytos"/>
    <property type="match status" value="1"/>
</dbReference>
<dbReference type="CDD" id="cd03048">
    <property type="entry name" value="GST_N_Ure2p_like"/>
    <property type="match status" value="1"/>
</dbReference>
<evidence type="ECO:0000313" key="5">
    <source>
        <dbReference type="Proteomes" id="UP001199528"/>
    </source>
</evidence>
<sequence length="283" mass="32072">MNDSNYIPPKVWQWTGDKADLNQPTSGSRYEQQLPVGQHPLQLYSLATPNGQKVTILLEELLALGHTEAQYDAWLIKIGEGQQFGSGFVEINPNSKIPALVDHSQNPPLRVFESGSILLYLAEKFKAFIPTDIAARTECLNWLFWQMGSAPYIGGGLGHFYAYAPVKIEYAINRFAMETKRLLDVLDQHLAKHEYLAGNEYSIADIAAFPWYGSVVKGWVYNADEFLSVDQYQHVQRWADAILARPAVQRGRMVNRTFGDLASQLHERHDANDFETKTQDKLQ</sequence>
<dbReference type="EMBL" id="CP085083">
    <property type="protein sequence ID" value="WDZ49925.1"/>
    <property type="molecule type" value="Genomic_DNA"/>
</dbReference>
<dbReference type="InterPro" id="IPR004046">
    <property type="entry name" value="GST_C"/>
</dbReference>
<accession>A0AAJ6P410</accession>
<feature type="domain" description="GST N-terminal" evidence="2">
    <location>
        <begin position="42"/>
        <end position="129"/>
    </location>
</feature>
<evidence type="ECO:0000313" key="4">
    <source>
        <dbReference type="EMBL" id="WDZ49925.1"/>
    </source>
</evidence>